<name>A0A919VNR1_9ACTN</name>
<dbReference type="GO" id="GO:0005886">
    <property type="term" value="C:plasma membrane"/>
    <property type="evidence" value="ECO:0007669"/>
    <property type="project" value="UniProtKB-SubCell"/>
</dbReference>
<dbReference type="EMBL" id="BOQL01000001">
    <property type="protein sequence ID" value="GIM62876.1"/>
    <property type="molecule type" value="Genomic_DNA"/>
</dbReference>
<feature type="transmembrane region" description="Helical" evidence="5">
    <location>
        <begin position="211"/>
        <end position="229"/>
    </location>
</feature>
<dbReference type="Proteomes" id="UP000681340">
    <property type="component" value="Unassembled WGS sequence"/>
</dbReference>
<comment type="similarity">
    <text evidence="5">Belongs to the 4-toluene sulfonate uptake permease (TSUP) (TC 2.A.102) family.</text>
</comment>
<sequence length="263" mass="26059">MTWADAIIAVTAGLLISIVTTPVGVSGAVFLLPVQLSVLDVPNPAVTPTNLLFNVVSGPGALLRYRRRGSLASPLTRLLLLGTLPGVVVGAVVRVFAVPGPGVFRVIVAVLLLPLGVWLCLREPPPPDRPASAAPPPQRGILGLALGVGVVGGVYGIGGGSILGPILVGRGLPVAVVAPAALASTFVTSVAGAGAFAALAAAGQGDIAPDWGIGLLCGVGGLVGGYAGAHLQPRLPERGLRLVLGGLAVAVALLYAGQVALQR</sequence>
<accession>A0A919VNR1</accession>
<feature type="transmembrane region" description="Helical" evidence="5">
    <location>
        <begin position="45"/>
        <end position="63"/>
    </location>
</feature>
<feature type="transmembrane region" description="Helical" evidence="5">
    <location>
        <begin position="75"/>
        <end position="97"/>
    </location>
</feature>
<keyword evidence="4 5" id="KW-0472">Membrane</keyword>
<protein>
    <recommendedName>
        <fullName evidence="5">Probable membrane transporter protein</fullName>
    </recommendedName>
</protein>
<evidence type="ECO:0000256" key="3">
    <source>
        <dbReference type="ARBA" id="ARBA00022989"/>
    </source>
</evidence>
<keyword evidence="5" id="KW-1003">Cell membrane</keyword>
<dbReference type="PANTHER" id="PTHR43483">
    <property type="entry name" value="MEMBRANE TRANSPORTER PROTEIN HI_0806-RELATED"/>
    <property type="match status" value="1"/>
</dbReference>
<evidence type="ECO:0000313" key="6">
    <source>
        <dbReference type="EMBL" id="GIM62876.1"/>
    </source>
</evidence>
<dbReference type="PANTHER" id="PTHR43483:SF3">
    <property type="entry name" value="MEMBRANE TRANSPORTER PROTEIN HI_0806-RELATED"/>
    <property type="match status" value="1"/>
</dbReference>
<dbReference type="Pfam" id="PF01925">
    <property type="entry name" value="TauE"/>
    <property type="match status" value="1"/>
</dbReference>
<dbReference type="RefSeq" id="WP_246594781.1">
    <property type="nucleotide sequence ID" value="NZ_BAABEA010000029.1"/>
</dbReference>
<feature type="transmembrane region" description="Helical" evidence="5">
    <location>
        <begin position="141"/>
        <end position="168"/>
    </location>
</feature>
<comment type="subcellular location">
    <subcellularLocation>
        <location evidence="5">Cell membrane</location>
        <topology evidence="5">Multi-pass membrane protein</topology>
    </subcellularLocation>
    <subcellularLocation>
        <location evidence="1">Membrane</location>
        <topology evidence="1">Multi-pass membrane protein</topology>
    </subcellularLocation>
</comment>
<dbReference type="InterPro" id="IPR002781">
    <property type="entry name" value="TM_pro_TauE-like"/>
</dbReference>
<keyword evidence="2 5" id="KW-0812">Transmembrane</keyword>
<organism evidence="6 7">
    <name type="scientific">Actinoplanes auranticolor</name>
    <dbReference type="NCBI Taxonomy" id="47988"/>
    <lineage>
        <taxon>Bacteria</taxon>
        <taxon>Bacillati</taxon>
        <taxon>Actinomycetota</taxon>
        <taxon>Actinomycetes</taxon>
        <taxon>Micromonosporales</taxon>
        <taxon>Micromonosporaceae</taxon>
        <taxon>Actinoplanes</taxon>
    </lineage>
</organism>
<gene>
    <name evidence="6" type="ORF">Aau02nite_00380</name>
</gene>
<keyword evidence="3 5" id="KW-1133">Transmembrane helix</keyword>
<evidence type="ECO:0000256" key="4">
    <source>
        <dbReference type="ARBA" id="ARBA00023136"/>
    </source>
</evidence>
<comment type="caution">
    <text evidence="6">The sequence shown here is derived from an EMBL/GenBank/DDBJ whole genome shotgun (WGS) entry which is preliminary data.</text>
</comment>
<feature type="transmembrane region" description="Helical" evidence="5">
    <location>
        <begin position="241"/>
        <end position="261"/>
    </location>
</feature>
<evidence type="ECO:0000256" key="1">
    <source>
        <dbReference type="ARBA" id="ARBA00004141"/>
    </source>
</evidence>
<dbReference type="AlphaFoldDB" id="A0A919VNR1"/>
<feature type="transmembrane region" description="Helical" evidence="5">
    <location>
        <begin position="103"/>
        <end position="121"/>
    </location>
</feature>
<evidence type="ECO:0000256" key="2">
    <source>
        <dbReference type="ARBA" id="ARBA00022692"/>
    </source>
</evidence>
<keyword evidence="7" id="KW-1185">Reference proteome</keyword>
<reference evidence="6" key="1">
    <citation type="submission" date="2021-03" db="EMBL/GenBank/DDBJ databases">
        <title>Whole genome shotgun sequence of Actinoplanes auranticolor NBRC 12245.</title>
        <authorList>
            <person name="Komaki H."/>
            <person name="Tamura T."/>
        </authorList>
    </citation>
    <scope>NUCLEOTIDE SEQUENCE</scope>
    <source>
        <strain evidence="6">NBRC 12245</strain>
    </source>
</reference>
<feature type="transmembrane region" description="Helical" evidence="5">
    <location>
        <begin position="7"/>
        <end position="33"/>
    </location>
</feature>
<feature type="transmembrane region" description="Helical" evidence="5">
    <location>
        <begin position="174"/>
        <end position="199"/>
    </location>
</feature>
<evidence type="ECO:0000313" key="7">
    <source>
        <dbReference type="Proteomes" id="UP000681340"/>
    </source>
</evidence>
<proteinExistence type="inferred from homology"/>
<evidence type="ECO:0000256" key="5">
    <source>
        <dbReference type="RuleBase" id="RU363041"/>
    </source>
</evidence>